<gene>
    <name evidence="1" type="ordered locus">CRES_1999</name>
</gene>
<organism evidence="1 2">
    <name type="scientific">Corynebacterium resistens (strain DSM 45100 / JCM 12819 / GTC 2026 / SICGH 158)</name>
    <dbReference type="NCBI Taxonomy" id="662755"/>
    <lineage>
        <taxon>Bacteria</taxon>
        <taxon>Bacillati</taxon>
        <taxon>Actinomycetota</taxon>
        <taxon>Actinomycetes</taxon>
        <taxon>Mycobacteriales</taxon>
        <taxon>Corynebacteriaceae</taxon>
        <taxon>Corynebacterium</taxon>
    </lineage>
</organism>
<reference evidence="1 2" key="1">
    <citation type="journal article" date="2012" name="BMC Genomics">
        <title>Complete genome sequence, lifestyle, and multi-drug resistance of the human pathogen Corynebacterium resistens DSM 45100 isolated from blood samples of a leukemia patient.</title>
        <authorList>
            <person name="Schroder J."/>
            <person name="Maus I."/>
            <person name="Meyer K."/>
            <person name="Wordemann S."/>
            <person name="Blom J."/>
            <person name="Jaenicke S."/>
            <person name="Schneider J."/>
            <person name="Trost E."/>
            <person name="Tauch A."/>
        </authorList>
    </citation>
    <scope>NUCLEOTIDE SEQUENCE [LARGE SCALE GENOMIC DNA]</scope>
    <source>
        <strain evidence="2">DSM 45100 / JCM 12819 / CCUG 50093 / GTC 2026 / SICGH 158</strain>
    </source>
</reference>
<protein>
    <submittedName>
        <fullName evidence="1">Uncharacterized protein</fullName>
    </submittedName>
</protein>
<dbReference type="STRING" id="662755.CRES_1999"/>
<proteinExistence type="predicted"/>
<dbReference type="Proteomes" id="UP000000492">
    <property type="component" value="Chromosome"/>
</dbReference>
<keyword evidence="2" id="KW-1185">Reference proteome</keyword>
<evidence type="ECO:0000313" key="2">
    <source>
        <dbReference type="Proteomes" id="UP000000492"/>
    </source>
</evidence>
<evidence type="ECO:0000313" key="1">
    <source>
        <dbReference type="EMBL" id="AEI10352.1"/>
    </source>
</evidence>
<dbReference type="HOGENOM" id="CLU_3078908_0_0_11"/>
<dbReference type="KEGG" id="crd:CRES_1999"/>
<dbReference type="AlphaFoldDB" id="F8E380"/>
<sequence>MFVGVGFWTVPNLYLGHRLVSELRGFASTEQHDEVILGSLLDIPDGAMLVFG</sequence>
<accession>F8E380</accession>
<name>F8E380_CORRG</name>
<dbReference type="EMBL" id="CP002857">
    <property type="protein sequence ID" value="AEI10352.1"/>
    <property type="molecule type" value="Genomic_DNA"/>
</dbReference>